<reference evidence="1" key="1">
    <citation type="journal article" date="2015" name="Nature">
        <title>Complex archaea that bridge the gap between prokaryotes and eukaryotes.</title>
        <authorList>
            <person name="Spang A."/>
            <person name="Saw J.H."/>
            <person name="Jorgensen S.L."/>
            <person name="Zaremba-Niedzwiedzka K."/>
            <person name="Martijn J."/>
            <person name="Lind A.E."/>
            <person name="van Eijk R."/>
            <person name="Schleper C."/>
            <person name="Guy L."/>
            <person name="Ettema T.J."/>
        </authorList>
    </citation>
    <scope>NUCLEOTIDE SEQUENCE</scope>
</reference>
<comment type="caution">
    <text evidence="1">The sequence shown here is derived from an EMBL/GenBank/DDBJ whole genome shotgun (WGS) entry which is preliminary data.</text>
</comment>
<protein>
    <submittedName>
        <fullName evidence="1">Uncharacterized protein</fullName>
    </submittedName>
</protein>
<organism evidence="1">
    <name type="scientific">marine sediment metagenome</name>
    <dbReference type="NCBI Taxonomy" id="412755"/>
    <lineage>
        <taxon>unclassified sequences</taxon>
        <taxon>metagenomes</taxon>
        <taxon>ecological metagenomes</taxon>
    </lineage>
</organism>
<evidence type="ECO:0000313" key="1">
    <source>
        <dbReference type="EMBL" id="KKL70096.1"/>
    </source>
</evidence>
<sequence length="93" mass="10480">MRGLNKKRAENCIAKMDEFGTLQGRRIGKVLRDFPEPCPNYHKGDYVIIRDEGDGTYTAEIPLALEDIDTEKRGFITTIGTMINVPKALIKPN</sequence>
<gene>
    <name evidence="1" type="ORF">LCGC14_2108340</name>
</gene>
<accession>A0A0F9EUY4</accession>
<name>A0A0F9EUY4_9ZZZZ</name>
<dbReference type="AlphaFoldDB" id="A0A0F9EUY4"/>
<proteinExistence type="predicted"/>
<dbReference type="EMBL" id="LAZR01025998">
    <property type="protein sequence ID" value="KKL70096.1"/>
    <property type="molecule type" value="Genomic_DNA"/>
</dbReference>